<evidence type="ECO:0000313" key="1">
    <source>
        <dbReference type="EMBL" id="KAF2710395.1"/>
    </source>
</evidence>
<gene>
    <name evidence="1" type="ORF">K504DRAFT_260705</name>
</gene>
<accession>A0A6G1KCX7</accession>
<dbReference type="Proteomes" id="UP000799428">
    <property type="component" value="Unassembled WGS sequence"/>
</dbReference>
<sequence>MSKVFALSNRGGYLICAGPVSCSCLNGLFESHSFPSGGRNRLEGSNSTDGVSRR</sequence>
<dbReference type="PROSITE" id="PS51257">
    <property type="entry name" value="PROKAR_LIPOPROTEIN"/>
    <property type="match status" value="1"/>
</dbReference>
<reference evidence="1" key="1">
    <citation type="journal article" date="2020" name="Stud. Mycol.">
        <title>101 Dothideomycetes genomes: a test case for predicting lifestyles and emergence of pathogens.</title>
        <authorList>
            <person name="Haridas S."/>
            <person name="Albert R."/>
            <person name="Binder M."/>
            <person name="Bloem J."/>
            <person name="Labutti K."/>
            <person name="Salamov A."/>
            <person name="Andreopoulos B."/>
            <person name="Baker S."/>
            <person name="Barry K."/>
            <person name="Bills G."/>
            <person name="Bluhm B."/>
            <person name="Cannon C."/>
            <person name="Castanera R."/>
            <person name="Culley D."/>
            <person name="Daum C."/>
            <person name="Ezra D."/>
            <person name="Gonzalez J."/>
            <person name="Henrissat B."/>
            <person name="Kuo A."/>
            <person name="Liang C."/>
            <person name="Lipzen A."/>
            <person name="Lutzoni F."/>
            <person name="Magnuson J."/>
            <person name="Mondo S."/>
            <person name="Nolan M."/>
            <person name="Ohm R."/>
            <person name="Pangilinan J."/>
            <person name="Park H.-J."/>
            <person name="Ramirez L."/>
            <person name="Alfaro M."/>
            <person name="Sun H."/>
            <person name="Tritt A."/>
            <person name="Yoshinaga Y."/>
            <person name="Zwiers L.-H."/>
            <person name="Turgeon B."/>
            <person name="Goodwin S."/>
            <person name="Spatafora J."/>
            <person name="Crous P."/>
            <person name="Grigoriev I."/>
        </authorList>
    </citation>
    <scope>NUCLEOTIDE SEQUENCE</scope>
    <source>
        <strain evidence="1">CBS 279.74</strain>
    </source>
</reference>
<evidence type="ECO:0000313" key="2">
    <source>
        <dbReference type="Proteomes" id="UP000799428"/>
    </source>
</evidence>
<organism evidence="1 2">
    <name type="scientific">Pleomassaria siparia CBS 279.74</name>
    <dbReference type="NCBI Taxonomy" id="1314801"/>
    <lineage>
        <taxon>Eukaryota</taxon>
        <taxon>Fungi</taxon>
        <taxon>Dikarya</taxon>
        <taxon>Ascomycota</taxon>
        <taxon>Pezizomycotina</taxon>
        <taxon>Dothideomycetes</taxon>
        <taxon>Pleosporomycetidae</taxon>
        <taxon>Pleosporales</taxon>
        <taxon>Pleomassariaceae</taxon>
        <taxon>Pleomassaria</taxon>
    </lineage>
</organism>
<protein>
    <submittedName>
        <fullName evidence="1">Uncharacterized protein</fullName>
    </submittedName>
</protein>
<dbReference type="EMBL" id="MU005769">
    <property type="protein sequence ID" value="KAF2710395.1"/>
    <property type="molecule type" value="Genomic_DNA"/>
</dbReference>
<keyword evidence="2" id="KW-1185">Reference proteome</keyword>
<name>A0A6G1KCX7_9PLEO</name>
<proteinExistence type="predicted"/>
<dbReference type="AlphaFoldDB" id="A0A6G1KCX7"/>